<reference evidence="3 4" key="1">
    <citation type="journal article" date="2019" name="G3 (Bethesda)">
        <title>Sequencing of a Wild Apple (Malus baccata) Genome Unravels the Differences Between Cultivated and Wild Apple Species Regarding Disease Resistance and Cold Tolerance.</title>
        <authorList>
            <person name="Chen X."/>
        </authorList>
    </citation>
    <scope>NUCLEOTIDE SEQUENCE [LARGE SCALE GENOMIC DNA]</scope>
    <source>
        <strain evidence="4">cv. Shandingzi</strain>
        <tissue evidence="3">Leaves</tissue>
    </source>
</reference>
<feature type="transmembrane region" description="Helical" evidence="2">
    <location>
        <begin position="27"/>
        <end position="45"/>
    </location>
</feature>
<keyword evidence="2" id="KW-0812">Transmembrane</keyword>
<organism evidence="3 4">
    <name type="scientific">Malus baccata</name>
    <name type="common">Siberian crab apple</name>
    <name type="synonym">Pyrus baccata</name>
    <dbReference type="NCBI Taxonomy" id="106549"/>
    <lineage>
        <taxon>Eukaryota</taxon>
        <taxon>Viridiplantae</taxon>
        <taxon>Streptophyta</taxon>
        <taxon>Embryophyta</taxon>
        <taxon>Tracheophyta</taxon>
        <taxon>Spermatophyta</taxon>
        <taxon>Magnoliopsida</taxon>
        <taxon>eudicotyledons</taxon>
        <taxon>Gunneridae</taxon>
        <taxon>Pentapetalae</taxon>
        <taxon>rosids</taxon>
        <taxon>fabids</taxon>
        <taxon>Rosales</taxon>
        <taxon>Rosaceae</taxon>
        <taxon>Amygdaloideae</taxon>
        <taxon>Maleae</taxon>
        <taxon>Malus</taxon>
    </lineage>
</organism>
<proteinExistence type="predicted"/>
<accession>A0A540MX79</accession>
<keyword evidence="2" id="KW-0472">Membrane</keyword>
<comment type="caution">
    <text evidence="3">The sequence shown here is derived from an EMBL/GenBank/DDBJ whole genome shotgun (WGS) entry which is preliminary data.</text>
</comment>
<dbReference type="Proteomes" id="UP000315295">
    <property type="component" value="Unassembled WGS sequence"/>
</dbReference>
<keyword evidence="2" id="KW-1133">Transmembrane helix</keyword>
<gene>
    <name evidence="3" type="ORF">C1H46_011030</name>
</gene>
<protein>
    <submittedName>
        <fullName evidence="3">Uncharacterized protein</fullName>
    </submittedName>
</protein>
<dbReference type="PANTHER" id="PTHR36595:SF2">
    <property type="entry name" value="SERINE_THREONINE-PROTEIN KINASE FHKB-RELATED"/>
    <property type="match status" value="1"/>
</dbReference>
<feature type="compositionally biased region" description="Acidic residues" evidence="1">
    <location>
        <begin position="90"/>
        <end position="101"/>
    </location>
</feature>
<dbReference type="AlphaFoldDB" id="A0A540MX79"/>
<feature type="region of interest" description="Disordered" evidence="1">
    <location>
        <begin position="78"/>
        <end position="118"/>
    </location>
</feature>
<evidence type="ECO:0000313" key="4">
    <source>
        <dbReference type="Proteomes" id="UP000315295"/>
    </source>
</evidence>
<evidence type="ECO:0000256" key="1">
    <source>
        <dbReference type="SAM" id="MobiDB-lite"/>
    </source>
</evidence>
<dbReference type="PANTHER" id="PTHR36595">
    <property type="entry name" value="TRANSMEMBRANE PROTEIN"/>
    <property type="match status" value="1"/>
</dbReference>
<evidence type="ECO:0000256" key="2">
    <source>
        <dbReference type="SAM" id="Phobius"/>
    </source>
</evidence>
<name>A0A540MX79_MALBA</name>
<evidence type="ECO:0000313" key="3">
    <source>
        <dbReference type="EMBL" id="TQE03379.1"/>
    </source>
</evidence>
<dbReference type="EMBL" id="VIEB01000156">
    <property type="protein sequence ID" value="TQE03379.1"/>
    <property type="molecule type" value="Genomic_DNA"/>
</dbReference>
<sequence length="155" mass="18122">MSLSVSQHHNSLLSTYESIVVAKSNRVAVFFMFNVIFITIVLGSFRPSKEELEWYEVKNDSKEEEPKVEDYYCDYSSDYEEGSEYYGSDGYDEDEDDDGSDDDTKSEEFFAEEKDSDLERRTEDFIAKVTRKWREELLYDHMFMASIESQSSSSS</sequence>
<feature type="compositionally biased region" description="Basic and acidic residues" evidence="1">
    <location>
        <begin position="102"/>
        <end position="118"/>
    </location>
</feature>
<keyword evidence="4" id="KW-1185">Reference proteome</keyword>